<keyword evidence="3" id="KW-0963">Cytoplasm</keyword>
<evidence type="ECO:0000313" key="12">
    <source>
        <dbReference type="Proteomes" id="UP000886998"/>
    </source>
</evidence>
<gene>
    <name evidence="11" type="primary">hykk</name>
    <name evidence="11" type="ORF">TNIN_61691</name>
</gene>
<comment type="similarity">
    <text evidence="2">Belongs to the aminoglycoside phosphotransferase family.</text>
</comment>
<dbReference type="GO" id="GO:0005737">
    <property type="term" value="C:cytoplasm"/>
    <property type="evidence" value="ECO:0007669"/>
    <property type="project" value="UniProtKB-SubCell"/>
</dbReference>
<evidence type="ECO:0000256" key="3">
    <source>
        <dbReference type="ARBA" id="ARBA00022490"/>
    </source>
</evidence>
<proteinExistence type="inferred from homology"/>
<evidence type="ECO:0000256" key="8">
    <source>
        <dbReference type="ARBA" id="ARBA00038873"/>
    </source>
</evidence>
<reference evidence="11" key="1">
    <citation type="submission" date="2020-08" db="EMBL/GenBank/DDBJ databases">
        <title>Multicomponent nature underlies the extraordinary mechanical properties of spider dragline silk.</title>
        <authorList>
            <person name="Kono N."/>
            <person name="Nakamura H."/>
            <person name="Mori M."/>
            <person name="Yoshida Y."/>
            <person name="Ohtoshi R."/>
            <person name="Malay A.D."/>
            <person name="Moran D.A.P."/>
            <person name="Tomita M."/>
            <person name="Numata K."/>
            <person name="Arakawa K."/>
        </authorList>
    </citation>
    <scope>NUCLEOTIDE SEQUENCE</scope>
</reference>
<dbReference type="PANTHER" id="PTHR21064:SF1">
    <property type="entry name" value="HYDROXYLYSINE KINASE"/>
    <property type="match status" value="1"/>
</dbReference>
<evidence type="ECO:0000256" key="6">
    <source>
        <dbReference type="ARBA" id="ARBA00036820"/>
    </source>
</evidence>
<feature type="domain" description="Aminoglycoside phosphotransferase" evidence="10">
    <location>
        <begin position="106"/>
        <end position="320"/>
    </location>
</feature>
<dbReference type="Pfam" id="PF01636">
    <property type="entry name" value="APH"/>
    <property type="match status" value="1"/>
</dbReference>
<protein>
    <recommendedName>
        <fullName evidence="9">Hydroxylysine kinase</fullName>
        <ecNumber evidence="8">2.7.1.81</ecNumber>
    </recommendedName>
</protein>
<keyword evidence="4" id="KW-0808">Transferase</keyword>
<evidence type="ECO:0000256" key="9">
    <source>
        <dbReference type="ARBA" id="ARBA00040505"/>
    </source>
</evidence>
<keyword evidence="5 11" id="KW-0418">Kinase</keyword>
<dbReference type="InterPro" id="IPR002575">
    <property type="entry name" value="Aminoglycoside_PTrfase"/>
</dbReference>
<sequence length="418" mass="47956">MNIGIKSNKSSKLIVRREETRVRERRLSCKSASKSIVFFTDCKMEIDIHKIRKPNVSEEMAVELARTLYGLEVIEIKNMVSFNDQNFRIKISKQHQNPYLHDVSEDGYTLKIVNTMKSSLDGHIESMHSALIHLNEKGLRVPVPVRNLEGNTWKLEEVPLVNEDKESANNNKCGIHLITFLSGVTLNTIEVTNEMFFQWGALLAQFHNGTEDLICPDLAKKPIFYNLDHVLDIRKYTQGLPEEHCNLVFNILDKYESNIKKCLTELPKGFLHGDFNGYNVLAREESSKSYVIDGILDFEDMHYGNYVWDIGLMIAHMFEECTKIDAVEAGGHAMAGYLSRRHLSDEELSFVKMCIECRLSQALILCAYSGRLDPTNSYIAEWSDGNARYKILQEISGISNGELQEKWQNIFQLYSKKK</sequence>
<comment type="function">
    <text evidence="7">Catalyzes the GTP-dependent phosphorylation of 5-hydroxy-L-lysine.</text>
</comment>
<comment type="caution">
    <text evidence="11">The sequence shown here is derived from an EMBL/GenBank/DDBJ whole genome shotgun (WGS) entry which is preliminary data.</text>
</comment>
<dbReference type="PANTHER" id="PTHR21064">
    <property type="entry name" value="AMINOGLYCOSIDE PHOSPHOTRANSFERASE DOMAIN-CONTAINING PROTEIN-RELATED"/>
    <property type="match status" value="1"/>
</dbReference>
<evidence type="ECO:0000256" key="4">
    <source>
        <dbReference type="ARBA" id="ARBA00022679"/>
    </source>
</evidence>
<dbReference type="SUPFAM" id="SSF56112">
    <property type="entry name" value="Protein kinase-like (PK-like)"/>
    <property type="match status" value="1"/>
</dbReference>
<evidence type="ECO:0000256" key="5">
    <source>
        <dbReference type="ARBA" id="ARBA00022777"/>
    </source>
</evidence>
<dbReference type="AlphaFoldDB" id="A0A8X6YNF2"/>
<evidence type="ECO:0000256" key="7">
    <source>
        <dbReference type="ARBA" id="ARBA00037368"/>
    </source>
</evidence>
<dbReference type="EC" id="2.7.1.81" evidence="8"/>
<dbReference type="InterPro" id="IPR011009">
    <property type="entry name" value="Kinase-like_dom_sf"/>
</dbReference>
<evidence type="ECO:0000259" key="10">
    <source>
        <dbReference type="Pfam" id="PF01636"/>
    </source>
</evidence>
<accession>A0A8X6YNF2</accession>
<evidence type="ECO:0000313" key="11">
    <source>
        <dbReference type="EMBL" id="GFY75102.1"/>
    </source>
</evidence>
<dbReference type="OrthoDB" id="6415818at2759"/>
<dbReference type="GO" id="GO:0047992">
    <property type="term" value="F:hydroxylysine kinase activity"/>
    <property type="evidence" value="ECO:0007669"/>
    <property type="project" value="UniProtKB-EC"/>
</dbReference>
<name>A0A8X6YNF2_9ARAC</name>
<organism evidence="11 12">
    <name type="scientific">Trichonephila inaurata madagascariensis</name>
    <dbReference type="NCBI Taxonomy" id="2747483"/>
    <lineage>
        <taxon>Eukaryota</taxon>
        <taxon>Metazoa</taxon>
        <taxon>Ecdysozoa</taxon>
        <taxon>Arthropoda</taxon>
        <taxon>Chelicerata</taxon>
        <taxon>Arachnida</taxon>
        <taxon>Araneae</taxon>
        <taxon>Araneomorphae</taxon>
        <taxon>Entelegynae</taxon>
        <taxon>Araneoidea</taxon>
        <taxon>Nephilidae</taxon>
        <taxon>Trichonephila</taxon>
        <taxon>Trichonephila inaurata</taxon>
    </lineage>
</organism>
<dbReference type="EMBL" id="BMAV01021162">
    <property type="protein sequence ID" value="GFY75102.1"/>
    <property type="molecule type" value="Genomic_DNA"/>
</dbReference>
<dbReference type="Gene3D" id="3.30.200.20">
    <property type="entry name" value="Phosphorylase Kinase, domain 1"/>
    <property type="match status" value="1"/>
</dbReference>
<evidence type="ECO:0000256" key="2">
    <source>
        <dbReference type="ARBA" id="ARBA00006219"/>
    </source>
</evidence>
<comment type="catalytic activity">
    <reaction evidence="6">
        <text>(5R)-5-hydroxy-L-lysine + GTP = (5R)-5-phosphooxy-L-lysine + GDP + H(+)</text>
        <dbReference type="Rhea" id="RHEA:19049"/>
        <dbReference type="ChEBI" id="CHEBI:15378"/>
        <dbReference type="ChEBI" id="CHEBI:37565"/>
        <dbReference type="ChEBI" id="CHEBI:57882"/>
        <dbReference type="ChEBI" id="CHEBI:58189"/>
        <dbReference type="ChEBI" id="CHEBI:58357"/>
        <dbReference type="EC" id="2.7.1.81"/>
    </reaction>
</comment>
<evidence type="ECO:0000256" key="1">
    <source>
        <dbReference type="ARBA" id="ARBA00004496"/>
    </source>
</evidence>
<keyword evidence="12" id="KW-1185">Reference proteome</keyword>
<dbReference type="InterPro" id="IPR050249">
    <property type="entry name" value="Pseudomonas-type_ThrB"/>
</dbReference>
<dbReference type="Proteomes" id="UP000886998">
    <property type="component" value="Unassembled WGS sequence"/>
</dbReference>
<dbReference type="Gene3D" id="3.90.1200.10">
    <property type="match status" value="1"/>
</dbReference>
<comment type="subcellular location">
    <subcellularLocation>
        <location evidence="1">Cytoplasm</location>
    </subcellularLocation>
</comment>